<name>A0A6B0SXL6_9EURY</name>
<protein>
    <submittedName>
        <fullName evidence="1">Uncharacterized protein</fullName>
    </submittedName>
</protein>
<organism evidence="1 2">
    <name type="scientific">Halobacterium bonnevillei</name>
    <dbReference type="NCBI Taxonomy" id="2692200"/>
    <lineage>
        <taxon>Archaea</taxon>
        <taxon>Methanobacteriati</taxon>
        <taxon>Methanobacteriota</taxon>
        <taxon>Stenosarchaea group</taxon>
        <taxon>Halobacteria</taxon>
        <taxon>Halobacteriales</taxon>
        <taxon>Halobacteriaceae</taxon>
        <taxon>Halobacterium</taxon>
    </lineage>
</organism>
<dbReference type="AlphaFoldDB" id="A0A6B0SXL6"/>
<sequence length="77" mass="8244">MSNPVTGNALLTDLLVVVFAWSDAILRRQSVDDTREASVANGRAKRGLRTTSLAVTRLRADDTIGGPEYGGVRVSTQ</sequence>
<accession>A0A6B0SXL6</accession>
<comment type="caution">
    <text evidence="1">The sequence shown here is derived from an EMBL/GenBank/DDBJ whole genome shotgun (WGS) entry which is preliminary data.</text>
</comment>
<dbReference type="EMBL" id="WUUU01000206">
    <property type="protein sequence ID" value="MXR22129.1"/>
    <property type="molecule type" value="Genomic_DNA"/>
</dbReference>
<dbReference type="OrthoDB" id="9779at2157"/>
<keyword evidence="2" id="KW-1185">Reference proteome</keyword>
<dbReference type="RefSeq" id="WP_159527514.1">
    <property type="nucleotide sequence ID" value="NZ_WUUU01000206.1"/>
</dbReference>
<proteinExistence type="predicted"/>
<dbReference type="Proteomes" id="UP000471521">
    <property type="component" value="Unassembled WGS sequence"/>
</dbReference>
<gene>
    <name evidence="1" type="ORF">GRX66_16600</name>
</gene>
<evidence type="ECO:0000313" key="1">
    <source>
        <dbReference type="EMBL" id="MXR22129.1"/>
    </source>
</evidence>
<evidence type="ECO:0000313" key="2">
    <source>
        <dbReference type="Proteomes" id="UP000471521"/>
    </source>
</evidence>
<reference evidence="1 2" key="1">
    <citation type="submission" date="2019-12" db="EMBL/GenBank/DDBJ databases">
        <title>Isolation and characterization of three novel carbon monoxide-oxidizing members of Halobacteria from salione crusts and soils.</title>
        <authorList>
            <person name="Myers M.R."/>
            <person name="King G.M."/>
        </authorList>
    </citation>
    <scope>NUCLEOTIDE SEQUENCE [LARGE SCALE GENOMIC DNA]</scope>
    <source>
        <strain evidence="1 2">PCN9</strain>
    </source>
</reference>